<dbReference type="GO" id="GO:0030424">
    <property type="term" value="C:axon"/>
    <property type="evidence" value="ECO:0007669"/>
    <property type="project" value="TreeGrafter"/>
</dbReference>
<dbReference type="RefSeq" id="XP_055701709.1">
    <property type="nucleotide sequence ID" value="XM_055845734.1"/>
</dbReference>
<dbReference type="GO" id="GO:0008049">
    <property type="term" value="P:male courtship behavior"/>
    <property type="evidence" value="ECO:0007669"/>
    <property type="project" value="TreeGrafter"/>
</dbReference>
<evidence type="ECO:0000256" key="1">
    <source>
        <dbReference type="ARBA" id="ARBA00004651"/>
    </source>
</evidence>
<dbReference type="Proteomes" id="UP000092462">
    <property type="component" value="Unassembled WGS sequence"/>
</dbReference>
<keyword evidence="4 8" id="KW-1133">Transmembrane helix</keyword>
<dbReference type="GO" id="GO:0007635">
    <property type="term" value="P:chemosensory behavior"/>
    <property type="evidence" value="ECO:0007669"/>
    <property type="project" value="TreeGrafter"/>
</dbReference>
<comment type="subcellular location">
    <subcellularLocation>
        <location evidence="1 8">Cell membrane</location>
        <topology evidence="1 8">Multi-pass membrane protein</topology>
    </subcellularLocation>
</comment>
<dbReference type="EnsemblMetazoa" id="PPAI013210-RA">
    <property type="protein sequence ID" value="PPAI013210-PA"/>
    <property type="gene ID" value="PPAI013210"/>
</dbReference>
<dbReference type="KEGG" id="ppap:129800985"/>
<dbReference type="PANTHER" id="PTHR21143:SF134">
    <property type="entry name" value="GUSTATORY RECEPTOR"/>
    <property type="match status" value="1"/>
</dbReference>
<comment type="similarity">
    <text evidence="8">Belongs to the insect chemoreceptor superfamily. Gustatory receptor (GR) family.</text>
</comment>
<comment type="function">
    <text evidence="8">Gustatory receptor which mediates acceptance or avoidance behavior, depending on its substrates.</text>
</comment>
<keyword evidence="6 8" id="KW-0675">Receptor</keyword>
<dbReference type="VEuPathDB" id="VectorBase:PPAI013210"/>
<dbReference type="EMBL" id="AJVK01001947">
    <property type="status" value="NOT_ANNOTATED_CDS"/>
    <property type="molecule type" value="Genomic_DNA"/>
</dbReference>
<organism evidence="9 10">
    <name type="scientific">Phlebotomus papatasi</name>
    <name type="common">Sandfly</name>
    <dbReference type="NCBI Taxonomy" id="29031"/>
    <lineage>
        <taxon>Eukaryota</taxon>
        <taxon>Metazoa</taxon>
        <taxon>Ecdysozoa</taxon>
        <taxon>Arthropoda</taxon>
        <taxon>Hexapoda</taxon>
        <taxon>Insecta</taxon>
        <taxon>Pterygota</taxon>
        <taxon>Neoptera</taxon>
        <taxon>Endopterygota</taxon>
        <taxon>Diptera</taxon>
        <taxon>Nematocera</taxon>
        <taxon>Psychodoidea</taxon>
        <taxon>Psychodidae</taxon>
        <taxon>Phlebotomus</taxon>
        <taxon>Phlebotomus</taxon>
    </lineage>
</organism>
<keyword evidence="7 8" id="KW-0807">Transducer</keyword>
<dbReference type="VEuPathDB" id="VectorBase:PPAPM1_008498"/>
<feature type="transmembrane region" description="Helical" evidence="8">
    <location>
        <begin position="27"/>
        <end position="46"/>
    </location>
</feature>
<evidence type="ECO:0000256" key="8">
    <source>
        <dbReference type="RuleBase" id="RU363108"/>
    </source>
</evidence>
<feature type="transmembrane region" description="Helical" evidence="8">
    <location>
        <begin position="161"/>
        <end position="179"/>
    </location>
</feature>
<evidence type="ECO:0000256" key="6">
    <source>
        <dbReference type="ARBA" id="ARBA00023170"/>
    </source>
</evidence>
<evidence type="ECO:0000256" key="5">
    <source>
        <dbReference type="ARBA" id="ARBA00023136"/>
    </source>
</evidence>
<keyword evidence="5 8" id="KW-0472">Membrane</keyword>
<sequence length="420" mass="48843">MKCGERNIFIKYKTRLEKNLLSSVRPFLLICQIFCAAPVNIDFFSFTSAKSGRFAYFGGFYSFLKILIHSIWSVVVLGCIIISTYYQNKEFDHNMEVIQRALYMGEYVFGTINVVIIIVGCQWQKSKYGYHFRKIIDVTMRLHRFGFTPRFEETRIFFKRWIFICGVYFIVVGFTDLMYNELIAKSFFRSVTVYTIPNIISCFAILQLAGLLFLHRSMIFHINEHLLDLDGITPVTPTSVTFTHEAIETIEILRKIHRDLAQMAEFVISNFSILIITTLVACFLILSIQLFALYQMFENYSKTNYFLLMYTFLWIFLHGGKIVVIIYFSGSFSREKLRTGMVLHQMEIRRQFQTDALLTTVNKFSMQILHEPKNLSACGVIDLDLTLLSTVTGSLTTYLVILIQFDVSARQMKGRVKDKV</sequence>
<dbReference type="AlphaFoldDB" id="A0A3F2ZEE6"/>
<protein>
    <recommendedName>
        <fullName evidence="8">Gustatory receptor</fullName>
    </recommendedName>
</protein>
<dbReference type="PANTHER" id="PTHR21143">
    <property type="entry name" value="INVERTEBRATE GUSTATORY RECEPTOR"/>
    <property type="match status" value="1"/>
</dbReference>
<dbReference type="Pfam" id="PF08395">
    <property type="entry name" value="7tm_7"/>
    <property type="match status" value="1"/>
</dbReference>
<evidence type="ECO:0000313" key="9">
    <source>
        <dbReference type="EnsemblMetazoa" id="PPAI013210-PA"/>
    </source>
</evidence>
<dbReference type="GO" id="GO:0043025">
    <property type="term" value="C:neuronal cell body"/>
    <property type="evidence" value="ECO:0007669"/>
    <property type="project" value="TreeGrafter"/>
</dbReference>
<dbReference type="GO" id="GO:0030425">
    <property type="term" value="C:dendrite"/>
    <property type="evidence" value="ECO:0007669"/>
    <property type="project" value="TreeGrafter"/>
</dbReference>
<evidence type="ECO:0000256" key="7">
    <source>
        <dbReference type="ARBA" id="ARBA00023224"/>
    </source>
</evidence>
<keyword evidence="2 8" id="KW-1003">Cell membrane</keyword>
<name>A0A3F2ZEE6_PHLPP</name>
<evidence type="ECO:0000256" key="2">
    <source>
        <dbReference type="ARBA" id="ARBA00022475"/>
    </source>
</evidence>
<dbReference type="GeneID" id="129800985"/>
<evidence type="ECO:0000256" key="4">
    <source>
        <dbReference type="ARBA" id="ARBA00022989"/>
    </source>
</evidence>
<feature type="transmembrane region" description="Helical" evidence="8">
    <location>
        <begin position="267"/>
        <end position="293"/>
    </location>
</feature>
<feature type="transmembrane region" description="Helical" evidence="8">
    <location>
        <begin position="305"/>
        <end position="328"/>
    </location>
</feature>
<keyword evidence="10" id="KW-1185">Reference proteome</keyword>
<dbReference type="GO" id="GO:0005886">
    <property type="term" value="C:plasma membrane"/>
    <property type="evidence" value="ECO:0007669"/>
    <property type="project" value="UniProtKB-SubCell"/>
</dbReference>
<keyword evidence="3 8" id="KW-0812">Transmembrane</keyword>
<dbReference type="GO" id="GO:0007165">
    <property type="term" value="P:signal transduction"/>
    <property type="evidence" value="ECO:0007669"/>
    <property type="project" value="UniProtKB-KW"/>
</dbReference>
<dbReference type="InterPro" id="IPR013604">
    <property type="entry name" value="7TM_chemorcpt"/>
</dbReference>
<feature type="transmembrane region" description="Helical" evidence="8">
    <location>
        <begin position="107"/>
        <end position="124"/>
    </location>
</feature>
<reference evidence="9" key="1">
    <citation type="submission" date="2022-08" db="UniProtKB">
        <authorList>
            <consortium name="EnsemblMetazoa"/>
        </authorList>
    </citation>
    <scope>IDENTIFICATION</scope>
    <source>
        <strain evidence="9">Israel</strain>
    </source>
</reference>
<proteinExistence type="inferred from homology"/>
<dbReference type="OrthoDB" id="6478931at2759"/>
<feature type="transmembrane region" description="Helical" evidence="8">
    <location>
        <begin position="66"/>
        <end position="87"/>
    </location>
</feature>
<feature type="transmembrane region" description="Helical" evidence="8">
    <location>
        <begin position="191"/>
        <end position="214"/>
    </location>
</feature>
<dbReference type="GO" id="GO:0050909">
    <property type="term" value="P:sensory perception of taste"/>
    <property type="evidence" value="ECO:0007669"/>
    <property type="project" value="InterPro"/>
</dbReference>
<accession>A0A3F2ZEE6</accession>
<evidence type="ECO:0000256" key="3">
    <source>
        <dbReference type="ARBA" id="ARBA00022692"/>
    </source>
</evidence>
<evidence type="ECO:0000313" key="10">
    <source>
        <dbReference type="Proteomes" id="UP000092462"/>
    </source>
</evidence>